<keyword evidence="3 7" id="KW-0812">Transmembrane</keyword>
<feature type="transmembrane region" description="Helical" evidence="7">
    <location>
        <begin position="411"/>
        <end position="432"/>
    </location>
</feature>
<sequence>MNLEHSKFSLTIICVQLALLILFILFSCYKSDADASDVKHSTIPAYGGATPKQNSISHYDSLFQDVHVMIFIGFGFLMTFLRKYGYSAVGYNMLIASIAIQWSIICRGIFHHDKNGLIPVDITSLINGDFAAAAVLITFGAVLGVTSPFQLVSICLIEVFLYALNEYIGIELLKAIDVGGSMFIHTFGAYFGLALSLVLRKNSESESKNEGASYTSDIFAMVGTVFLWMFWPSFNGAMAEGDDQHRAVINTVLSLSASCICTFAISAIVSAENKFNMVHIQNATLAGGVAVGAVADLMLRPYGALIIGSLAGLLSTVGYTYVTPFLQSKLNLHDTCGVNNLHGMPGIMSGLAGAVMAVIASETDYGIGLYKQYPAMAPEMNSSHLQELRKDLTSIEPGDGRTAGQQALFQLLALGVTLCIAIIGGAVTGLIMRLPLFGQVPDAHLFDDSKLWEVPEEEENVETHKGETNQSFEMKSGKE</sequence>
<dbReference type="EMBL" id="CAXLJM020000049">
    <property type="protein sequence ID" value="CAL8113876.1"/>
    <property type="molecule type" value="Genomic_DNA"/>
</dbReference>
<dbReference type="InterPro" id="IPR024041">
    <property type="entry name" value="NH4_transpt_AmtB-like_dom"/>
</dbReference>
<feature type="region of interest" description="Disordered" evidence="6">
    <location>
        <begin position="456"/>
        <end position="479"/>
    </location>
</feature>
<feature type="transmembrane region" description="Helical" evidence="7">
    <location>
        <begin position="302"/>
        <end position="322"/>
    </location>
</feature>
<organism evidence="9 10">
    <name type="scientific">Orchesella dallaii</name>
    <dbReference type="NCBI Taxonomy" id="48710"/>
    <lineage>
        <taxon>Eukaryota</taxon>
        <taxon>Metazoa</taxon>
        <taxon>Ecdysozoa</taxon>
        <taxon>Arthropoda</taxon>
        <taxon>Hexapoda</taxon>
        <taxon>Collembola</taxon>
        <taxon>Entomobryomorpha</taxon>
        <taxon>Entomobryoidea</taxon>
        <taxon>Orchesellidae</taxon>
        <taxon>Orchesellinae</taxon>
        <taxon>Orchesella</taxon>
    </lineage>
</organism>
<dbReference type="PANTHER" id="PTHR11730">
    <property type="entry name" value="AMMONIUM TRANSPORTER"/>
    <property type="match status" value="1"/>
</dbReference>
<evidence type="ECO:0000256" key="6">
    <source>
        <dbReference type="SAM" id="MobiDB-lite"/>
    </source>
</evidence>
<keyword evidence="4 7" id="KW-1133">Transmembrane helix</keyword>
<feature type="transmembrane region" description="Helical" evidence="7">
    <location>
        <begin position="211"/>
        <end position="231"/>
    </location>
</feature>
<dbReference type="SUPFAM" id="SSF111352">
    <property type="entry name" value="Ammonium transporter"/>
    <property type="match status" value="1"/>
</dbReference>
<dbReference type="Pfam" id="PF00909">
    <property type="entry name" value="Ammonium_transp"/>
    <property type="match status" value="1"/>
</dbReference>
<feature type="transmembrane region" description="Helical" evidence="7">
    <location>
        <begin position="252"/>
        <end position="271"/>
    </location>
</feature>
<evidence type="ECO:0000256" key="5">
    <source>
        <dbReference type="ARBA" id="ARBA00023136"/>
    </source>
</evidence>
<keyword evidence="5 7" id="KW-0472">Membrane</keyword>
<evidence type="ECO:0000256" key="4">
    <source>
        <dbReference type="ARBA" id="ARBA00022989"/>
    </source>
</evidence>
<dbReference type="PANTHER" id="PTHR11730:SF60">
    <property type="entry name" value="RH50, ISOFORM D"/>
    <property type="match status" value="1"/>
</dbReference>
<evidence type="ECO:0000256" key="1">
    <source>
        <dbReference type="ARBA" id="ARBA00004141"/>
    </source>
</evidence>
<feature type="transmembrane region" description="Helical" evidence="7">
    <location>
        <begin position="88"/>
        <end position="110"/>
    </location>
</feature>
<dbReference type="PRINTS" id="PR00342">
    <property type="entry name" value="RHESUSRHD"/>
</dbReference>
<feature type="transmembrane region" description="Helical" evidence="7">
    <location>
        <begin position="175"/>
        <end position="199"/>
    </location>
</feature>
<evidence type="ECO:0000256" key="3">
    <source>
        <dbReference type="ARBA" id="ARBA00022692"/>
    </source>
</evidence>
<comment type="subcellular location">
    <subcellularLocation>
        <location evidence="1">Membrane</location>
        <topology evidence="1">Multi-pass membrane protein</topology>
    </subcellularLocation>
</comment>
<evidence type="ECO:0000259" key="8">
    <source>
        <dbReference type="Pfam" id="PF00909"/>
    </source>
</evidence>
<dbReference type="InterPro" id="IPR002229">
    <property type="entry name" value="RhesusRHD"/>
</dbReference>
<feature type="domain" description="Ammonium transporter AmtB-like" evidence="8">
    <location>
        <begin position="43"/>
        <end position="435"/>
    </location>
</feature>
<feature type="transmembrane region" description="Helical" evidence="7">
    <location>
        <begin position="130"/>
        <end position="163"/>
    </location>
</feature>
<reference evidence="9 10" key="1">
    <citation type="submission" date="2024-08" db="EMBL/GenBank/DDBJ databases">
        <authorList>
            <person name="Cucini C."/>
            <person name="Frati F."/>
        </authorList>
    </citation>
    <scope>NUCLEOTIDE SEQUENCE [LARGE SCALE GENOMIC DNA]</scope>
</reference>
<evidence type="ECO:0000313" key="10">
    <source>
        <dbReference type="Proteomes" id="UP001642540"/>
    </source>
</evidence>
<dbReference type="InterPro" id="IPR029020">
    <property type="entry name" value="Ammonium/urea_transptr"/>
</dbReference>
<gene>
    <name evidence="9" type="ORF">ODALV1_LOCUS16212</name>
</gene>
<feature type="transmembrane region" description="Helical" evidence="7">
    <location>
        <begin position="342"/>
        <end position="361"/>
    </location>
</feature>
<feature type="transmembrane region" description="Helical" evidence="7">
    <location>
        <begin position="277"/>
        <end position="295"/>
    </location>
</feature>
<keyword evidence="10" id="KW-1185">Reference proteome</keyword>
<name>A0ABP1QXF5_9HEXA</name>
<dbReference type="Gene3D" id="1.10.3430.10">
    <property type="entry name" value="Ammonium transporter AmtB like domains"/>
    <property type="match status" value="1"/>
</dbReference>
<feature type="transmembrane region" description="Helical" evidence="7">
    <location>
        <begin position="62"/>
        <end position="81"/>
    </location>
</feature>
<comment type="similarity">
    <text evidence="2">Belongs to the ammonium transporter (TC 2.A.49) family. Rh subfamily.</text>
</comment>
<dbReference type="Proteomes" id="UP001642540">
    <property type="component" value="Unassembled WGS sequence"/>
</dbReference>
<evidence type="ECO:0000256" key="2">
    <source>
        <dbReference type="ARBA" id="ARBA00011036"/>
    </source>
</evidence>
<evidence type="ECO:0000313" key="9">
    <source>
        <dbReference type="EMBL" id="CAL8113876.1"/>
    </source>
</evidence>
<proteinExistence type="inferred from homology"/>
<feature type="transmembrane region" description="Helical" evidence="7">
    <location>
        <begin position="7"/>
        <end position="26"/>
    </location>
</feature>
<comment type="caution">
    <text evidence="9">The sequence shown here is derived from an EMBL/GenBank/DDBJ whole genome shotgun (WGS) entry which is preliminary data.</text>
</comment>
<evidence type="ECO:0000256" key="7">
    <source>
        <dbReference type="SAM" id="Phobius"/>
    </source>
</evidence>
<accession>A0ABP1QXF5</accession>
<protein>
    <recommendedName>
        <fullName evidence="8">Ammonium transporter AmtB-like domain-containing protein</fullName>
    </recommendedName>
</protein>
<dbReference type="PROSITE" id="PS51257">
    <property type="entry name" value="PROKAR_LIPOPROTEIN"/>
    <property type="match status" value="1"/>
</dbReference>